<keyword evidence="2" id="KW-0812">Transmembrane</keyword>
<dbReference type="FunFam" id="2.60.40.60:FF:000020">
    <property type="entry name" value="Dachsous cadherin-related 1b"/>
    <property type="match status" value="2"/>
</dbReference>
<dbReference type="GO" id="GO:0007156">
    <property type="term" value="P:homophilic cell adhesion via plasma membrane adhesion molecules"/>
    <property type="evidence" value="ECO:0007669"/>
    <property type="project" value="InterPro"/>
</dbReference>
<dbReference type="InterPro" id="IPR002126">
    <property type="entry name" value="Cadherin-like_dom"/>
</dbReference>
<dbReference type="SMART" id="SM00112">
    <property type="entry name" value="CA"/>
    <property type="match status" value="5"/>
</dbReference>
<dbReference type="PANTHER" id="PTHR24025:SF28">
    <property type="entry name" value="PUTATIVE-RELATED"/>
    <property type="match status" value="1"/>
</dbReference>
<keyword evidence="6" id="KW-1133">Transmembrane helix</keyword>
<evidence type="ECO:0000256" key="1">
    <source>
        <dbReference type="ARBA" id="ARBA00004370"/>
    </source>
</evidence>
<keyword evidence="5" id="KW-0130">Cell adhesion</keyword>
<evidence type="ECO:0000313" key="11">
    <source>
        <dbReference type="Ensembl" id="ENSAPLP00000019183.1"/>
    </source>
</evidence>
<keyword evidence="7" id="KW-0472">Membrane</keyword>
<protein>
    <recommendedName>
        <fullName evidence="10">Cadherin domain-containing protein</fullName>
    </recommendedName>
</protein>
<proteinExistence type="predicted"/>
<evidence type="ECO:0000256" key="9">
    <source>
        <dbReference type="PROSITE-ProRule" id="PRU00043"/>
    </source>
</evidence>
<keyword evidence="8" id="KW-0325">Glycoprotein</keyword>
<dbReference type="SUPFAM" id="SSF49313">
    <property type="entry name" value="Cadherin-like"/>
    <property type="match status" value="6"/>
</dbReference>
<dbReference type="GO" id="GO:0005911">
    <property type="term" value="C:cell-cell junction"/>
    <property type="evidence" value="ECO:0007669"/>
    <property type="project" value="TreeGrafter"/>
</dbReference>
<dbReference type="Gene3D" id="2.60.40.60">
    <property type="entry name" value="Cadherins"/>
    <property type="match status" value="6"/>
</dbReference>
<evidence type="ECO:0000256" key="4">
    <source>
        <dbReference type="ARBA" id="ARBA00022837"/>
    </source>
</evidence>
<sequence>MLPALAHRACRLRTSLPLDHESQAVLILDVQARSGSPPAYSNTRVKISVSDVNDNAPVFPASSDSILLPEATEPGTTVYTLQAEDRDSGANGQVNFELVSGGDGTFSVERSTGTVRLVGALQYEASAAYRLAIVARDSGVPQLSSTFTLLVHVQAEHDNGPIFDTLTYRVEVREGVPVSTRFLQVRALARDAEAMTLTYHLRADGDAASFGIMPESGWLYVKSALDRETRDLYVLTVLASAGGSATGGEARKTGTSTVRISITDENDNSPRLSEERYFFTVPENQAPGSSVGRVMASDRDAGQNSRLTYRLLQHEPNFLIHTQTGESPPSFLGWGWLGKIPRAVYNLTVAASDRGLPQRSATVPVLITVQDVNDNPPVFARAEYRTAVSENVPPGTELLRVMAHDADSGPHGHVHYTISSGDQHGLFQLHESTGALCLAQPLDREAQSLHALVVQATDEPGGHFALVPVAIEVKDVNDNKPYFPVEMLSASMRENLPPGTLVTTLRAIDADTGVFGELRYAVLEQPVGEPGVAEGRDAFAINSSSGELQSPALCAGAALHQSFMLCCDHGGEPHFLGAGPHPHTSTACSWHQLMPGPAPAPVLTHSPQGIAWPRLGAGHSGHHGSPSYTVRGLGLFIVFGNSLPITLLLHPLCSLSPKPVSTIAASPPVIPAPNVLSQQPQTTIFAHCPFPTQNLL</sequence>
<dbReference type="OMA" id="EETHEAT"/>
<evidence type="ECO:0000256" key="8">
    <source>
        <dbReference type="ARBA" id="ARBA00023180"/>
    </source>
</evidence>
<evidence type="ECO:0000256" key="3">
    <source>
        <dbReference type="ARBA" id="ARBA00022737"/>
    </source>
</evidence>
<evidence type="ECO:0000256" key="6">
    <source>
        <dbReference type="ARBA" id="ARBA00022989"/>
    </source>
</evidence>
<keyword evidence="4 9" id="KW-0106">Calcium</keyword>
<dbReference type="FunFam" id="2.60.40.60:FF:000035">
    <property type="entry name" value="Protocadherin Fat 3"/>
    <property type="match status" value="1"/>
</dbReference>
<dbReference type="InterPro" id="IPR020894">
    <property type="entry name" value="Cadherin_CS"/>
</dbReference>
<dbReference type="FunFam" id="2.60.40.60:FF:000254">
    <property type="entry name" value="Dachsous cadherin-related 1"/>
    <property type="match status" value="1"/>
</dbReference>
<accession>A0A493T0C9</accession>
<evidence type="ECO:0000256" key="2">
    <source>
        <dbReference type="ARBA" id="ARBA00022692"/>
    </source>
</evidence>
<dbReference type="CDD" id="cd11304">
    <property type="entry name" value="Cadherin_repeat"/>
    <property type="match status" value="6"/>
</dbReference>
<evidence type="ECO:0000259" key="10">
    <source>
        <dbReference type="PROSITE" id="PS50268"/>
    </source>
</evidence>
<dbReference type="AlphaFoldDB" id="A0A493T0C9"/>
<dbReference type="GeneTree" id="ENSGT00940000163671"/>
<dbReference type="Pfam" id="PF00028">
    <property type="entry name" value="Cadherin"/>
    <property type="match status" value="4"/>
</dbReference>
<evidence type="ECO:0000313" key="12">
    <source>
        <dbReference type="Proteomes" id="UP000016666"/>
    </source>
</evidence>
<feature type="domain" description="Cadherin" evidence="10">
    <location>
        <begin position="484"/>
        <end position="548"/>
    </location>
</feature>
<evidence type="ECO:0000256" key="7">
    <source>
        <dbReference type="ARBA" id="ARBA00023136"/>
    </source>
</evidence>
<dbReference type="InterPro" id="IPR015919">
    <property type="entry name" value="Cadherin-like_sf"/>
</dbReference>
<feature type="domain" description="Cadherin" evidence="10">
    <location>
        <begin position="380"/>
        <end position="483"/>
    </location>
</feature>
<feature type="domain" description="Cadherin" evidence="10">
    <location>
        <begin position="273"/>
        <end position="379"/>
    </location>
</feature>
<dbReference type="Proteomes" id="UP000016666">
    <property type="component" value="Chromosome 1"/>
</dbReference>
<keyword evidence="3" id="KW-0677">Repeat</keyword>
<dbReference type="PROSITE" id="PS50268">
    <property type="entry name" value="CADHERIN_2"/>
    <property type="match status" value="6"/>
</dbReference>
<feature type="domain" description="Cadherin" evidence="10">
    <location>
        <begin position="60"/>
        <end position="163"/>
    </location>
</feature>
<organism evidence="11 12">
    <name type="scientific">Anas platyrhynchos platyrhynchos</name>
    <name type="common">Northern mallard</name>
    <dbReference type="NCBI Taxonomy" id="8840"/>
    <lineage>
        <taxon>Eukaryota</taxon>
        <taxon>Metazoa</taxon>
        <taxon>Chordata</taxon>
        <taxon>Craniata</taxon>
        <taxon>Vertebrata</taxon>
        <taxon>Euteleostomi</taxon>
        <taxon>Archelosauria</taxon>
        <taxon>Archosauria</taxon>
        <taxon>Dinosauria</taxon>
        <taxon>Saurischia</taxon>
        <taxon>Theropoda</taxon>
        <taxon>Coelurosauria</taxon>
        <taxon>Aves</taxon>
        <taxon>Neognathae</taxon>
        <taxon>Galloanserae</taxon>
        <taxon>Anseriformes</taxon>
        <taxon>Anatidae</taxon>
        <taxon>Anatinae</taxon>
        <taxon>Anas</taxon>
    </lineage>
</organism>
<comment type="subcellular location">
    <subcellularLocation>
        <location evidence="1">Membrane</location>
    </subcellularLocation>
</comment>
<reference evidence="11 12" key="1">
    <citation type="submission" date="2017-10" db="EMBL/GenBank/DDBJ databases">
        <title>A new Pekin duck reference genome.</title>
        <authorList>
            <person name="Hou Z.-C."/>
            <person name="Zhou Z.-K."/>
            <person name="Zhu F."/>
            <person name="Hou S.-S."/>
        </authorList>
    </citation>
    <scope>NUCLEOTIDE SEQUENCE [LARGE SCALE GENOMIC DNA]</scope>
</reference>
<reference evidence="11" key="3">
    <citation type="submission" date="2025-09" db="UniProtKB">
        <authorList>
            <consortium name="Ensembl"/>
        </authorList>
    </citation>
    <scope>IDENTIFICATION</scope>
</reference>
<feature type="domain" description="Cadherin" evidence="10">
    <location>
        <begin position="12"/>
        <end position="59"/>
    </location>
</feature>
<dbReference type="PRINTS" id="PR00205">
    <property type="entry name" value="CADHERIN"/>
</dbReference>
<dbReference type="Ensembl" id="ENSAPLT00000044799.1">
    <property type="protein sequence ID" value="ENSAPLP00000019183.1"/>
    <property type="gene ID" value="ENSAPLG00000024979.1"/>
</dbReference>
<keyword evidence="12" id="KW-1185">Reference proteome</keyword>
<dbReference type="PROSITE" id="PS00232">
    <property type="entry name" value="CADHERIN_1"/>
    <property type="match status" value="4"/>
</dbReference>
<reference evidence="11" key="2">
    <citation type="submission" date="2025-08" db="UniProtKB">
        <authorList>
            <consortium name="Ensembl"/>
        </authorList>
    </citation>
    <scope>IDENTIFICATION</scope>
</reference>
<evidence type="ECO:0000256" key="5">
    <source>
        <dbReference type="ARBA" id="ARBA00022889"/>
    </source>
</evidence>
<dbReference type="STRING" id="8840.ENSAPLP00000019183"/>
<dbReference type="PANTHER" id="PTHR24025">
    <property type="entry name" value="DESMOGLEIN FAMILY MEMBER"/>
    <property type="match status" value="1"/>
</dbReference>
<name>A0A493T0C9_ANAPP</name>
<dbReference type="InterPro" id="IPR050971">
    <property type="entry name" value="Cadherin-domain_protein"/>
</dbReference>
<dbReference type="GO" id="GO:0005886">
    <property type="term" value="C:plasma membrane"/>
    <property type="evidence" value="ECO:0007669"/>
    <property type="project" value="InterPro"/>
</dbReference>
<dbReference type="GO" id="GO:0005509">
    <property type="term" value="F:calcium ion binding"/>
    <property type="evidence" value="ECO:0007669"/>
    <property type="project" value="UniProtKB-UniRule"/>
</dbReference>
<feature type="domain" description="Cadherin" evidence="10">
    <location>
        <begin position="164"/>
        <end position="272"/>
    </location>
</feature>